<name>A0ABS5RJQ2_9MYCO</name>
<protein>
    <submittedName>
        <fullName evidence="3">HNH endonuclease</fullName>
    </submittedName>
</protein>
<feature type="compositionally biased region" description="Basic and acidic residues" evidence="1">
    <location>
        <begin position="439"/>
        <end position="453"/>
    </location>
</feature>
<keyword evidence="4" id="KW-1185">Reference proteome</keyword>
<dbReference type="InterPro" id="IPR003870">
    <property type="entry name" value="DUF222"/>
</dbReference>
<dbReference type="RefSeq" id="WP_214092727.1">
    <property type="nucleotide sequence ID" value="NZ_JAHCLR010000015.1"/>
</dbReference>
<keyword evidence="3" id="KW-0255">Endonuclease</keyword>
<evidence type="ECO:0000259" key="2">
    <source>
        <dbReference type="Pfam" id="PF02720"/>
    </source>
</evidence>
<evidence type="ECO:0000313" key="3">
    <source>
        <dbReference type="EMBL" id="MBS9533844.1"/>
    </source>
</evidence>
<dbReference type="CDD" id="cd00085">
    <property type="entry name" value="HNHc"/>
    <property type="match status" value="1"/>
</dbReference>
<keyword evidence="3" id="KW-0540">Nuclease</keyword>
<evidence type="ECO:0000313" key="4">
    <source>
        <dbReference type="Proteomes" id="UP001519535"/>
    </source>
</evidence>
<feature type="compositionally biased region" description="Acidic residues" evidence="1">
    <location>
        <begin position="454"/>
        <end position="463"/>
    </location>
</feature>
<keyword evidence="3" id="KW-0378">Hydrolase</keyword>
<organism evidence="3 4">
    <name type="scientific">Mycolicibacter acidiphilus</name>
    <dbReference type="NCBI Taxonomy" id="2835306"/>
    <lineage>
        <taxon>Bacteria</taxon>
        <taxon>Bacillati</taxon>
        <taxon>Actinomycetota</taxon>
        <taxon>Actinomycetes</taxon>
        <taxon>Mycobacteriales</taxon>
        <taxon>Mycobacteriaceae</taxon>
        <taxon>Mycolicibacter</taxon>
    </lineage>
</organism>
<gene>
    <name evidence="3" type="ORF">KIH27_09635</name>
</gene>
<evidence type="ECO:0000256" key="1">
    <source>
        <dbReference type="SAM" id="MobiDB-lite"/>
    </source>
</evidence>
<dbReference type="Pfam" id="PF02720">
    <property type="entry name" value="DUF222"/>
    <property type="match status" value="1"/>
</dbReference>
<dbReference type="Proteomes" id="UP001519535">
    <property type="component" value="Unassembled WGS sequence"/>
</dbReference>
<feature type="domain" description="DUF222" evidence="2">
    <location>
        <begin position="39"/>
        <end position="360"/>
    </location>
</feature>
<dbReference type="InterPro" id="IPR003615">
    <property type="entry name" value="HNH_nuc"/>
</dbReference>
<feature type="region of interest" description="Disordered" evidence="1">
    <location>
        <begin position="409"/>
        <end position="463"/>
    </location>
</feature>
<reference evidence="3 4" key="1">
    <citation type="submission" date="2021-05" db="EMBL/GenBank/DDBJ databases">
        <title>Mycobacterium acidophilum sp. nov., an extremely acid-tolerant member of the genus Mycobacterium.</title>
        <authorList>
            <person name="Xia J."/>
        </authorList>
    </citation>
    <scope>NUCLEOTIDE SEQUENCE [LARGE SCALE GENOMIC DNA]</scope>
    <source>
        <strain evidence="3 4">M1</strain>
    </source>
</reference>
<sequence length="463" mass="50581">MRSSSRDEVVEVFEALAADLDRALELSFDALTTPEQLSLLERCENLRRRLPAVEHPLVNAIATADRADLGGKPAWVLADRLRITRGEARRRIDDAADLGPRRALTGEPLPPLLPATAAAQRNGRLGIAHITVIRDFFNHLPDAVDTGTQEQAETDLAGLACDHRPDELAKLAARLYDHLNPDGQFDDADRERRRGVTLSDQGPDGMSRINGWLDPEARATIDAVLAKLAAPGMANPADETPCLGGTPSQEAIDNDRRSAAQRNHDALTAMARALLTSGGLGQHNGLPATIIISVSLAELETATGKAHTGGGTWLPMRDVLRLAEHAHHYLRIFDGAKELALFHTKRLANRAQRIVLHARDRGCTHPGCTVAGYHCQAHHNNDYATTGTTDADDLTWRCGGHHSLITNHGWRTRRRKNGDIETIPPPHADHGQPRTNHYHHPENLLGRDRSGEDGDHDDDDGVP</sequence>
<proteinExistence type="predicted"/>
<comment type="caution">
    <text evidence="3">The sequence shown here is derived from an EMBL/GenBank/DDBJ whole genome shotgun (WGS) entry which is preliminary data.</text>
</comment>
<dbReference type="GO" id="GO:0004519">
    <property type="term" value="F:endonuclease activity"/>
    <property type="evidence" value="ECO:0007669"/>
    <property type="project" value="UniProtKB-KW"/>
</dbReference>
<feature type="region of interest" description="Disordered" evidence="1">
    <location>
        <begin position="183"/>
        <end position="211"/>
    </location>
</feature>
<dbReference type="EMBL" id="JAHCLR010000015">
    <property type="protein sequence ID" value="MBS9533844.1"/>
    <property type="molecule type" value="Genomic_DNA"/>
</dbReference>
<accession>A0ABS5RJQ2</accession>